<protein>
    <submittedName>
        <fullName evidence="1">Uncharacterized protein</fullName>
    </submittedName>
</protein>
<organism evidence="1 2">
    <name type="scientific">Hominifimenecus microfluidus</name>
    <dbReference type="NCBI Taxonomy" id="2885348"/>
    <lineage>
        <taxon>Bacteria</taxon>
        <taxon>Bacillati</taxon>
        <taxon>Bacillota</taxon>
        <taxon>Clostridia</taxon>
        <taxon>Lachnospirales</taxon>
        <taxon>Lachnospiraceae</taxon>
        <taxon>Hominifimenecus</taxon>
    </lineage>
</organism>
<evidence type="ECO:0000313" key="1">
    <source>
        <dbReference type="EMBL" id="MCC2232895.1"/>
    </source>
</evidence>
<comment type="caution">
    <text evidence="1">The sequence shown here is derived from an EMBL/GenBank/DDBJ whole genome shotgun (WGS) entry which is preliminary data.</text>
</comment>
<reference evidence="1" key="1">
    <citation type="submission" date="2021-10" db="EMBL/GenBank/DDBJ databases">
        <title>Anaerobic single-cell dispensing facilitates the cultivation of human gut bacteria.</title>
        <authorList>
            <person name="Afrizal A."/>
        </authorList>
    </citation>
    <scope>NUCLEOTIDE SEQUENCE</scope>
    <source>
        <strain evidence="1">CLA-AA-H215</strain>
    </source>
</reference>
<dbReference type="EMBL" id="JAJEQR010000125">
    <property type="protein sequence ID" value="MCC2232895.1"/>
    <property type="molecule type" value="Genomic_DNA"/>
</dbReference>
<dbReference type="RefSeq" id="WP_308455258.1">
    <property type="nucleotide sequence ID" value="NZ_JAJEQR010000125.1"/>
</dbReference>
<dbReference type="Proteomes" id="UP001198182">
    <property type="component" value="Unassembled WGS sequence"/>
</dbReference>
<accession>A0AAE3EEL2</accession>
<gene>
    <name evidence="1" type="ORF">LKD81_18290</name>
</gene>
<dbReference type="AlphaFoldDB" id="A0AAE3EEL2"/>
<evidence type="ECO:0000313" key="2">
    <source>
        <dbReference type="Proteomes" id="UP001198182"/>
    </source>
</evidence>
<keyword evidence="2" id="KW-1185">Reference proteome</keyword>
<sequence length="99" mass="12173">MMISPQSYRKQFENASYEELMEERDRLIHFLQEYEKLEKNGDRSSPEWNIHPQPIVRYQIYMDYLAELLPFMRDKYNREYVYGEKTLCLQKHRGESATK</sequence>
<name>A0AAE3EEL2_9FIRM</name>
<proteinExistence type="predicted"/>